<feature type="compositionally biased region" description="Acidic residues" evidence="1">
    <location>
        <begin position="21"/>
        <end position="31"/>
    </location>
</feature>
<keyword evidence="3" id="KW-1185">Reference proteome</keyword>
<dbReference type="AlphaFoldDB" id="A0A4Q0SWJ9"/>
<sequence>MSNLINETPQEETKKPAAGADADELKDEELENVSGGRPISLNPQPLPPYDGGF</sequence>
<organism evidence="2 3">
    <name type="scientific">Granulicella sibirica</name>
    <dbReference type="NCBI Taxonomy" id="2479048"/>
    <lineage>
        <taxon>Bacteria</taxon>
        <taxon>Pseudomonadati</taxon>
        <taxon>Acidobacteriota</taxon>
        <taxon>Terriglobia</taxon>
        <taxon>Terriglobales</taxon>
        <taxon>Acidobacteriaceae</taxon>
        <taxon>Granulicella</taxon>
    </lineage>
</organism>
<comment type="caution">
    <text evidence="2">The sequence shown here is derived from an EMBL/GenBank/DDBJ whole genome shotgun (WGS) entry which is preliminary data.</text>
</comment>
<evidence type="ECO:0000256" key="1">
    <source>
        <dbReference type="SAM" id="MobiDB-lite"/>
    </source>
</evidence>
<dbReference type="EMBL" id="RDSM01000004">
    <property type="protein sequence ID" value="RXH54310.1"/>
    <property type="molecule type" value="Genomic_DNA"/>
</dbReference>
<reference evidence="3" key="2">
    <citation type="submission" date="2019-02" db="EMBL/GenBank/DDBJ databases">
        <title>Granulicella sibirica sp. nov., a psychrotolerant acidobacterium isolated from an organic soil layer in forested tundra, West Siberia.</title>
        <authorList>
            <person name="Oshkin I.Y."/>
            <person name="Kulichevskaya I.S."/>
            <person name="Rijpstra W.I.C."/>
            <person name="Sinninghe Damste J.S."/>
            <person name="Rakitin A.L."/>
            <person name="Ravin N.V."/>
            <person name="Dedysh S.N."/>
        </authorList>
    </citation>
    <scope>NUCLEOTIDE SEQUENCE [LARGE SCALE GENOMIC DNA]</scope>
    <source>
        <strain evidence="3">AF10</strain>
    </source>
</reference>
<name>A0A4Q0SWJ9_9BACT</name>
<protein>
    <submittedName>
        <fullName evidence="2">Uncharacterized protein</fullName>
    </submittedName>
</protein>
<evidence type="ECO:0000313" key="2">
    <source>
        <dbReference type="EMBL" id="RXH54310.1"/>
    </source>
</evidence>
<feature type="region of interest" description="Disordered" evidence="1">
    <location>
        <begin position="1"/>
        <end position="53"/>
    </location>
</feature>
<gene>
    <name evidence="2" type="ORF">GRAN_4606</name>
</gene>
<proteinExistence type="predicted"/>
<accession>A0A4Q0SWJ9</accession>
<evidence type="ECO:0000313" key="3">
    <source>
        <dbReference type="Proteomes" id="UP000289437"/>
    </source>
</evidence>
<reference evidence="2 3" key="1">
    <citation type="submission" date="2018-11" db="EMBL/GenBank/DDBJ databases">
        <authorList>
            <person name="Mardanov A.V."/>
            <person name="Ravin N.V."/>
            <person name="Dedysh S.N."/>
        </authorList>
    </citation>
    <scope>NUCLEOTIDE SEQUENCE [LARGE SCALE GENOMIC DNA]</scope>
    <source>
        <strain evidence="2 3">AF10</strain>
    </source>
</reference>
<dbReference type="Proteomes" id="UP000289437">
    <property type="component" value="Unassembled WGS sequence"/>
</dbReference>
<dbReference type="RefSeq" id="WP_161571100.1">
    <property type="nucleotide sequence ID" value="NZ_RDSM01000004.1"/>
</dbReference>
<feature type="compositionally biased region" description="Pro residues" evidence="1">
    <location>
        <begin position="44"/>
        <end position="53"/>
    </location>
</feature>